<proteinExistence type="predicted"/>
<dbReference type="Gene3D" id="1.20.120.350">
    <property type="entry name" value="Voltage-gated potassium channels. Chain C"/>
    <property type="match status" value="1"/>
</dbReference>
<dbReference type="CDD" id="cd00051">
    <property type="entry name" value="EFh"/>
    <property type="match status" value="1"/>
</dbReference>
<feature type="region of interest" description="Disordered" evidence="6">
    <location>
        <begin position="454"/>
        <end position="499"/>
    </location>
</feature>
<feature type="region of interest" description="Disordered" evidence="6">
    <location>
        <begin position="23"/>
        <end position="42"/>
    </location>
</feature>
<evidence type="ECO:0000313" key="10">
    <source>
        <dbReference type="Proteomes" id="UP001189429"/>
    </source>
</evidence>
<keyword evidence="10" id="KW-1185">Reference proteome</keyword>
<keyword evidence="5 7" id="KW-0472">Membrane</keyword>
<dbReference type="Pfam" id="PF00520">
    <property type="entry name" value="Ion_trans"/>
    <property type="match status" value="1"/>
</dbReference>
<evidence type="ECO:0000313" key="9">
    <source>
        <dbReference type="EMBL" id="CAK0789135.1"/>
    </source>
</evidence>
<feature type="transmembrane region" description="Helical" evidence="7">
    <location>
        <begin position="294"/>
        <end position="313"/>
    </location>
</feature>
<protein>
    <recommendedName>
        <fullName evidence="8">EF-hand domain-containing protein</fullName>
    </recommendedName>
</protein>
<evidence type="ECO:0000256" key="4">
    <source>
        <dbReference type="ARBA" id="ARBA00022989"/>
    </source>
</evidence>
<keyword evidence="4 7" id="KW-1133">Transmembrane helix</keyword>
<comment type="subcellular location">
    <subcellularLocation>
        <location evidence="1">Membrane</location>
        <topology evidence="1">Multi-pass membrane protein</topology>
    </subcellularLocation>
</comment>
<name>A0ABN9PD82_9DINO</name>
<dbReference type="PANTHER" id="PTHR10037:SF62">
    <property type="entry name" value="SODIUM CHANNEL PROTEIN 60E"/>
    <property type="match status" value="1"/>
</dbReference>
<evidence type="ECO:0000256" key="7">
    <source>
        <dbReference type="SAM" id="Phobius"/>
    </source>
</evidence>
<feature type="transmembrane region" description="Helical" evidence="7">
    <location>
        <begin position="148"/>
        <end position="169"/>
    </location>
</feature>
<organism evidence="9 10">
    <name type="scientific">Prorocentrum cordatum</name>
    <dbReference type="NCBI Taxonomy" id="2364126"/>
    <lineage>
        <taxon>Eukaryota</taxon>
        <taxon>Sar</taxon>
        <taxon>Alveolata</taxon>
        <taxon>Dinophyceae</taxon>
        <taxon>Prorocentrales</taxon>
        <taxon>Prorocentraceae</taxon>
        <taxon>Prorocentrum</taxon>
    </lineage>
</organism>
<sequence length="582" mass="63139">AILAMIPASPLRSLSLRSLRETRGSSDRPSVCSSDLSSSWPAPFDSYESWELESEAGEPGEGPASCWQAFRRKCAGIVGSYAFNTFIGACIISNCATINLEQHGRLQHGADSVSTTLVAVEDGFLVVYSLELAMRYLGMGWRCLRNRWVLFDTLLVVIGVCVRLGSALLSDDMAGASTFVMFRTVRLVRLARALNLVKLKVFWTLLRGLVGSADTMFYTLIVLAMMLYIFAAIGLDVVTLRYRDRNYVNQPEVERVVEEYFGSMTDTMLTILQFLCLDSVGEIYRPLIRNDLSLALYFVLIILILPIVLLNLVTALTVNSAMEEAANDKLARKEQEAHRKRTLLKKAKELFVALDGDCSNAISREEMEAVDEEGKGLLCEICGNVDPLTMFDLLDVDGSGELDIDEFCGGVLKFISSGESLEMLRMQGQVQLLAAGHSQISTALSGILELVDDPQAPPAVGTQPALRPGRTRRLSQPRRPEPQPPPRAPADGPATRSENAALQRRLELAEALLAELAAEAGGPGGAAGAGGGGDQAFQTVLAWDGAPSRAGSPASTEVAPAPEPPEPVLYERVLRDEESKSP</sequence>
<evidence type="ECO:0000256" key="6">
    <source>
        <dbReference type="SAM" id="MobiDB-lite"/>
    </source>
</evidence>
<evidence type="ECO:0000256" key="3">
    <source>
        <dbReference type="ARBA" id="ARBA00022837"/>
    </source>
</evidence>
<dbReference type="Gene3D" id="1.10.287.70">
    <property type="match status" value="1"/>
</dbReference>
<evidence type="ECO:0000256" key="1">
    <source>
        <dbReference type="ARBA" id="ARBA00004141"/>
    </source>
</evidence>
<feature type="region of interest" description="Disordered" evidence="6">
    <location>
        <begin position="520"/>
        <end position="582"/>
    </location>
</feature>
<dbReference type="SUPFAM" id="SSF47473">
    <property type="entry name" value="EF-hand"/>
    <property type="match status" value="1"/>
</dbReference>
<reference evidence="9" key="1">
    <citation type="submission" date="2023-10" db="EMBL/GenBank/DDBJ databases">
        <authorList>
            <person name="Chen Y."/>
            <person name="Shah S."/>
            <person name="Dougan E. K."/>
            <person name="Thang M."/>
            <person name="Chan C."/>
        </authorList>
    </citation>
    <scope>NUCLEOTIDE SEQUENCE [LARGE SCALE GENOMIC DNA]</scope>
</reference>
<feature type="compositionally biased region" description="Gly residues" evidence="6">
    <location>
        <begin position="521"/>
        <end position="534"/>
    </location>
</feature>
<feature type="compositionally biased region" description="Polar residues" evidence="6">
    <location>
        <begin position="27"/>
        <end position="40"/>
    </location>
</feature>
<dbReference type="Proteomes" id="UP001189429">
    <property type="component" value="Unassembled WGS sequence"/>
</dbReference>
<gene>
    <name evidence="9" type="ORF">PCOR1329_LOCUS800</name>
</gene>
<dbReference type="InterPro" id="IPR043203">
    <property type="entry name" value="VGCC_Ca_Na"/>
</dbReference>
<dbReference type="InterPro" id="IPR018247">
    <property type="entry name" value="EF_Hand_1_Ca_BS"/>
</dbReference>
<evidence type="ECO:0000259" key="8">
    <source>
        <dbReference type="PROSITE" id="PS50222"/>
    </source>
</evidence>
<dbReference type="SUPFAM" id="SSF81324">
    <property type="entry name" value="Voltage-gated potassium channels"/>
    <property type="match status" value="1"/>
</dbReference>
<dbReference type="PANTHER" id="PTHR10037">
    <property type="entry name" value="VOLTAGE-GATED CATION CHANNEL CALCIUM AND SODIUM"/>
    <property type="match status" value="1"/>
</dbReference>
<dbReference type="PROSITE" id="PS00018">
    <property type="entry name" value="EF_HAND_1"/>
    <property type="match status" value="2"/>
</dbReference>
<comment type="caution">
    <text evidence="9">The sequence shown here is derived from an EMBL/GenBank/DDBJ whole genome shotgun (WGS) entry which is preliminary data.</text>
</comment>
<evidence type="ECO:0000256" key="2">
    <source>
        <dbReference type="ARBA" id="ARBA00022692"/>
    </source>
</evidence>
<dbReference type="InterPro" id="IPR002048">
    <property type="entry name" value="EF_hand_dom"/>
</dbReference>
<feature type="compositionally biased region" description="Basic and acidic residues" evidence="6">
    <location>
        <begin position="572"/>
        <end position="582"/>
    </location>
</feature>
<keyword evidence="2 7" id="KW-0812">Transmembrane</keyword>
<dbReference type="InterPro" id="IPR027359">
    <property type="entry name" value="Volt_channel_dom_sf"/>
</dbReference>
<feature type="transmembrane region" description="Helical" evidence="7">
    <location>
        <begin position="216"/>
        <end position="238"/>
    </location>
</feature>
<dbReference type="Gene3D" id="1.10.238.10">
    <property type="entry name" value="EF-hand"/>
    <property type="match status" value="1"/>
</dbReference>
<dbReference type="InterPro" id="IPR011992">
    <property type="entry name" value="EF-hand-dom_pair"/>
</dbReference>
<accession>A0ABN9PD82</accession>
<feature type="non-terminal residue" evidence="9">
    <location>
        <position position="1"/>
    </location>
</feature>
<dbReference type="InterPro" id="IPR005821">
    <property type="entry name" value="Ion_trans_dom"/>
</dbReference>
<dbReference type="PROSITE" id="PS50222">
    <property type="entry name" value="EF_HAND_2"/>
    <property type="match status" value="1"/>
</dbReference>
<dbReference type="EMBL" id="CAUYUJ010000181">
    <property type="protein sequence ID" value="CAK0789135.1"/>
    <property type="molecule type" value="Genomic_DNA"/>
</dbReference>
<keyword evidence="3" id="KW-0106">Calcium</keyword>
<feature type="domain" description="EF-hand" evidence="8">
    <location>
        <begin position="390"/>
        <end position="417"/>
    </location>
</feature>
<evidence type="ECO:0000256" key="5">
    <source>
        <dbReference type="ARBA" id="ARBA00023136"/>
    </source>
</evidence>